<dbReference type="CDD" id="cd09272">
    <property type="entry name" value="RNase_HI_RT_Ty1"/>
    <property type="match status" value="1"/>
</dbReference>
<dbReference type="PANTHER" id="PTHR11439">
    <property type="entry name" value="GAG-POL-RELATED RETROTRANSPOSON"/>
    <property type="match status" value="1"/>
</dbReference>
<evidence type="ECO:0000313" key="3">
    <source>
        <dbReference type="Proteomes" id="UP001085076"/>
    </source>
</evidence>
<dbReference type="InterPro" id="IPR043502">
    <property type="entry name" value="DNA/RNA_pol_sf"/>
</dbReference>
<sequence length="403" mass="45427">MDVKSAFLNGELEEEVYVCQPSGYEKKNNEEKVFKLRKALYGLCQAPRAWYSKLDRSLASLGFERSPHEHAVYKRCIGESRLLIGVYVDDLIITGSNPEEIKNFKRQMMEKFNMSDLGLLSYYLGIEVCQTSHGISLCQSGYASKILERTGMADCNSCQTPMESRLKLSKNSEDSFVDATFYRSIIGSLRYLVNTRPNIAYAVGIVSRFMEKPTSQHLAAVKQILRYIRSTLDLGCYYTRTEQGAAKLVGYSDSDLAGDADDRKSTTEVAYFLGGNLVTWVSQKQKVVALSSCEAEYIAATTAACQGIWLNRLRADMRGQAEEEVVLKVDNKSAISLCKNPVHHDRSKHVDTRYHFIRECVENGKIAIDYVATEEQLADIMTKSIGLLKFLEMRHKIGLQTVK</sequence>
<reference evidence="2" key="1">
    <citation type="submission" date="2021-03" db="EMBL/GenBank/DDBJ databases">
        <authorList>
            <person name="Li Z."/>
            <person name="Yang C."/>
        </authorList>
    </citation>
    <scope>NUCLEOTIDE SEQUENCE</scope>
    <source>
        <strain evidence="2">Dzin_1.0</strain>
        <tissue evidence="2">Leaf</tissue>
    </source>
</reference>
<evidence type="ECO:0000259" key="1">
    <source>
        <dbReference type="Pfam" id="PF07727"/>
    </source>
</evidence>
<name>A0A9D5CTM7_9LILI</name>
<gene>
    <name evidence="2" type="ORF">J5N97_014178</name>
</gene>
<dbReference type="EMBL" id="JAGGNH010000003">
    <property type="protein sequence ID" value="KAJ0978704.1"/>
    <property type="molecule type" value="Genomic_DNA"/>
</dbReference>
<comment type="caution">
    <text evidence="2">The sequence shown here is derived from an EMBL/GenBank/DDBJ whole genome shotgun (WGS) entry which is preliminary data.</text>
</comment>
<dbReference type="Pfam" id="PF07727">
    <property type="entry name" value="RVT_2"/>
    <property type="match status" value="1"/>
</dbReference>
<reference evidence="2" key="2">
    <citation type="journal article" date="2022" name="Hortic Res">
        <title>The genome of Dioscorea zingiberensis sheds light on the biosynthesis, origin and evolution of the medicinally important diosgenin saponins.</title>
        <authorList>
            <person name="Li Y."/>
            <person name="Tan C."/>
            <person name="Li Z."/>
            <person name="Guo J."/>
            <person name="Li S."/>
            <person name="Chen X."/>
            <person name="Wang C."/>
            <person name="Dai X."/>
            <person name="Yang H."/>
            <person name="Song W."/>
            <person name="Hou L."/>
            <person name="Xu J."/>
            <person name="Tong Z."/>
            <person name="Xu A."/>
            <person name="Yuan X."/>
            <person name="Wang W."/>
            <person name="Yang Q."/>
            <person name="Chen L."/>
            <person name="Sun Z."/>
            <person name="Wang K."/>
            <person name="Pan B."/>
            <person name="Chen J."/>
            <person name="Bao Y."/>
            <person name="Liu F."/>
            <person name="Qi X."/>
            <person name="Gang D.R."/>
            <person name="Wen J."/>
            <person name="Li J."/>
        </authorList>
    </citation>
    <scope>NUCLEOTIDE SEQUENCE</scope>
    <source>
        <strain evidence="2">Dzin_1.0</strain>
    </source>
</reference>
<evidence type="ECO:0000313" key="2">
    <source>
        <dbReference type="EMBL" id="KAJ0978704.1"/>
    </source>
</evidence>
<dbReference type="PANTHER" id="PTHR11439:SF515">
    <property type="entry name" value="GAG-POL POLYPROTEIN"/>
    <property type="match status" value="1"/>
</dbReference>
<accession>A0A9D5CTM7</accession>
<feature type="domain" description="Reverse transcriptase Ty1/copia-type" evidence="1">
    <location>
        <begin position="1"/>
        <end position="163"/>
    </location>
</feature>
<proteinExistence type="predicted"/>
<protein>
    <recommendedName>
        <fullName evidence="1">Reverse transcriptase Ty1/copia-type domain-containing protein</fullName>
    </recommendedName>
</protein>
<keyword evidence="3" id="KW-1185">Reference proteome</keyword>
<dbReference type="AlphaFoldDB" id="A0A9D5CTM7"/>
<dbReference type="OrthoDB" id="443140at2759"/>
<dbReference type="SUPFAM" id="SSF56672">
    <property type="entry name" value="DNA/RNA polymerases"/>
    <property type="match status" value="1"/>
</dbReference>
<dbReference type="Proteomes" id="UP001085076">
    <property type="component" value="Miscellaneous, Linkage group lg03"/>
</dbReference>
<dbReference type="InterPro" id="IPR013103">
    <property type="entry name" value="RVT_2"/>
</dbReference>
<organism evidence="2 3">
    <name type="scientific">Dioscorea zingiberensis</name>
    <dbReference type="NCBI Taxonomy" id="325984"/>
    <lineage>
        <taxon>Eukaryota</taxon>
        <taxon>Viridiplantae</taxon>
        <taxon>Streptophyta</taxon>
        <taxon>Embryophyta</taxon>
        <taxon>Tracheophyta</taxon>
        <taxon>Spermatophyta</taxon>
        <taxon>Magnoliopsida</taxon>
        <taxon>Liliopsida</taxon>
        <taxon>Dioscoreales</taxon>
        <taxon>Dioscoreaceae</taxon>
        <taxon>Dioscorea</taxon>
    </lineage>
</organism>